<dbReference type="Gene3D" id="2.30.110.10">
    <property type="entry name" value="Electron Transport, Fmn-binding Protein, Chain A"/>
    <property type="match status" value="1"/>
</dbReference>
<dbReference type="EMBL" id="SEWW01000006">
    <property type="protein sequence ID" value="NGZ44844.1"/>
    <property type="molecule type" value="Genomic_DNA"/>
</dbReference>
<evidence type="ECO:0000313" key="2">
    <source>
        <dbReference type="Proteomes" id="UP001318301"/>
    </source>
</evidence>
<dbReference type="InterPro" id="IPR012349">
    <property type="entry name" value="Split_barrel_FMN-bd"/>
</dbReference>
<organism evidence="1 2">
    <name type="scientific">Aquirufa beregesia</name>
    <dbReference type="NCBI Taxonomy" id="2516556"/>
    <lineage>
        <taxon>Bacteria</taxon>
        <taxon>Pseudomonadati</taxon>
        <taxon>Bacteroidota</taxon>
        <taxon>Cytophagia</taxon>
        <taxon>Cytophagales</taxon>
        <taxon>Flectobacillaceae</taxon>
        <taxon>Aquirufa</taxon>
    </lineage>
</organism>
<dbReference type="RefSeq" id="WP_166231808.1">
    <property type="nucleotide sequence ID" value="NZ_CBCSIJ010000006.1"/>
</dbReference>
<comment type="caution">
    <text evidence="1">The sequence shown here is derived from an EMBL/GenBank/DDBJ whole genome shotgun (WGS) entry which is preliminary data.</text>
</comment>
<dbReference type="InterPro" id="IPR007396">
    <property type="entry name" value="TR_PAI2-type"/>
</dbReference>
<dbReference type="SUPFAM" id="SSF50475">
    <property type="entry name" value="FMN-binding split barrel"/>
    <property type="match status" value="1"/>
</dbReference>
<reference evidence="1 2" key="1">
    <citation type="submission" date="2019-02" db="EMBL/GenBank/DDBJ databases">
        <title>Genome of a new Bacteroidetes strain.</title>
        <authorList>
            <person name="Pitt A."/>
        </authorList>
    </citation>
    <scope>NUCLEOTIDE SEQUENCE [LARGE SCALE GENOMIC DNA]</scope>
    <source>
        <strain evidence="1 2">50C-KIRBA</strain>
    </source>
</reference>
<dbReference type="PANTHER" id="PTHR35802:SF1">
    <property type="entry name" value="PROTEASE SYNTHASE AND SPORULATION PROTEIN PAI 2"/>
    <property type="match status" value="1"/>
</dbReference>
<protein>
    <submittedName>
        <fullName evidence="1">FMN-binding negative transcriptional regulator</fullName>
    </submittedName>
</protein>
<dbReference type="Pfam" id="PF04299">
    <property type="entry name" value="FMN_bind_2"/>
    <property type="match status" value="1"/>
</dbReference>
<dbReference type="Proteomes" id="UP001318301">
    <property type="component" value="Unassembled WGS sequence"/>
</dbReference>
<proteinExistence type="predicted"/>
<dbReference type="PANTHER" id="PTHR35802">
    <property type="entry name" value="PROTEASE SYNTHASE AND SPORULATION PROTEIN PAI 2"/>
    <property type="match status" value="1"/>
</dbReference>
<evidence type="ECO:0000313" key="1">
    <source>
        <dbReference type="EMBL" id="NGZ44844.1"/>
    </source>
</evidence>
<accession>A0ABX0EW93</accession>
<gene>
    <name evidence="1" type="ORF">EWU23_10180</name>
</gene>
<sequence length="204" mass="23869">MYIPAVNQLTDLVEIIHFIQRFSFGTIITTVHGRPVATHLPFVSHLIDDKIILRAHFAKANEHWQHIIDQENLLIFQEPHAYISPKHYEKDQNVPTWNYISVHLYGKVRIAHTMEETKAILEESIDFFEKDYKTQWAALSENYKSNMMQGIVAFEIEVSEIQAKKKISQNRSEKEQVQIAQALSQSSSTQEQLIADYMKKNWEK</sequence>
<keyword evidence="2" id="KW-1185">Reference proteome</keyword>
<dbReference type="PIRSF" id="PIRSF010372">
    <property type="entry name" value="PaiB"/>
    <property type="match status" value="1"/>
</dbReference>
<name>A0ABX0EW93_9BACT</name>